<evidence type="ECO:0000259" key="5">
    <source>
        <dbReference type="PROSITE" id="PS50222"/>
    </source>
</evidence>
<proteinExistence type="predicted"/>
<keyword evidence="3" id="KW-0106">Calcium</keyword>
<dbReference type="Proteomes" id="UP001558652">
    <property type="component" value="Unassembled WGS sequence"/>
</dbReference>
<feature type="domain" description="EF-hand" evidence="5">
    <location>
        <begin position="30"/>
        <end position="65"/>
    </location>
</feature>
<evidence type="ECO:0000313" key="7">
    <source>
        <dbReference type="Proteomes" id="UP001558652"/>
    </source>
</evidence>
<keyword evidence="1" id="KW-0479">Metal-binding</keyword>
<dbReference type="InterPro" id="IPR011992">
    <property type="entry name" value="EF-hand-dom_pair"/>
</dbReference>
<accession>A0ABD0YFY8</accession>
<gene>
    <name evidence="6" type="ORF">AAG570_013153</name>
</gene>
<dbReference type="PANTHER" id="PTHR45791:SF6">
    <property type="entry name" value="CALCIUM AND INTEGRIN BINDING FAMILY MEMBER 2"/>
    <property type="match status" value="1"/>
</dbReference>
<dbReference type="FunFam" id="1.10.238.10:FF:000035">
    <property type="entry name" value="Calcium and integrin-binding family member 2"/>
    <property type="match status" value="1"/>
</dbReference>
<sequence>MCEAFSRDGKGDLTFEDFLDMLSVFSQQAPRDIKVYYAFKIYDFDNDDHIGPEDICKAVRLVTRNELSQDEMNQISAKTIEEADVDGDGKLSFIEFTHVILRAPEFLSTFHIRI</sequence>
<evidence type="ECO:0000256" key="4">
    <source>
        <dbReference type="ARBA" id="ARBA00022842"/>
    </source>
</evidence>
<dbReference type="SUPFAM" id="SSF47473">
    <property type="entry name" value="EF-hand"/>
    <property type="match status" value="1"/>
</dbReference>
<keyword evidence="4" id="KW-0460">Magnesium</keyword>
<dbReference type="PANTHER" id="PTHR45791">
    <property type="entry name" value="CALCIUM AND INTEGRIN BINDING FAMILY MEMBER 2"/>
    <property type="match status" value="1"/>
</dbReference>
<dbReference type="InterPro" id="IPR051433">
    <property type="entry name" value="CIBP"/>
</dbReference>
<evidence type="ECO:0000313" key="6">
    <source>
        <dbReference type="EMBL" id="KAL1130215.1"/>
    </source>
</evidence>
<dbReference type="InterPro" id="IPR018247">
    <property type="entry name" value="EF_Hand_1_Ca_BS"/>
</dbReference>
<comment type="caution">
    <text evidence="6">The sequence shown here is derived from an EMBL/GenBank/DDBJ whole genome shotgun (WGS) entry which is preliminary data.</text>
</comment>
<dbReference type="EMBL" id="JBFDAA010000008">
    <property type="protein sequence ID" value="KAL1130215.1"/>
    <property type="molecule type" value="Genomic_DNA"/>
</dbReference>
<evidence type="ECO:0000256" key="1">
    <source>
        <dbReference type="ARBA" id="ARBA00022723"/>
    </source>
</evidence>
<dbReference type="AlphaFoldDB" id="A0ABD0YFY8"/>
<dbReference type="CDD" id="cd00051">
    <property type="entry name" value="EFh"/>
    <property type="match status" value="1"/>
</dbReference>
<dbReference type="InterPro" id="IPR002048">
    <property type="entry name" value="EF_hand_dom"/>
</dbReference>
<dbReference type="PROSITE" id="PS50222">
    <property type="entry name" value="EF_HAND_2"/>
    <property type="match status" value="3"/>
</dbReference>
<evidence type="ECO:0000256" key="3">
    <source>
        <dbReference type="ARBA" id="ARBA00022837"/>
    </source>
</evidence>
<dbReference type="PROSITE" id="PS00018">
    <property type="entry name" value="EF_HAND_1"/>
    <property type="match status" value="2"/>
</dbReference>
<dbReference type="Pfam" id="PF13499">
    <property type="entry name" value="EF-hand_7"/>
    <property type="match status" value="1"/>
</dbReference>
<protein>
    <recommendedName>
        <fullName evidence="5">EF-hand domain-containing protein</fullName>
    </recommendedName>
</protein>
<keyword evidence="2" id="KW-0677">Repeat</keyword>
<name>A0ABD0YFY8_9HEMI</name>
<keyword evidence="7" id="KW-1185">Reference proteome</keyword>
<dbReference type="GO" id="GO:0005509">
    <property type="term" value="F:calcium ion binding"/>
    <property type="evidence" value="ECO:0007669"/>
    <property type="project" value="UniProtKB-ARBA"/>
</dbReference>
<reference evidence="6 7" key="1">
    <citation type="submission" date="2024-07" db="EMBL/GenBank/DDBJ databases">
        <title>Chromosome-level genome assembly of the water stick insect Ranatra chinensis (Heteroptera: Nepidae).</title>
        <authorList>
            <person name="Liu X."/>
        </authorList>
    </citation>
    <scope>NUCLEOTIDE SEQUENCE [LARGE SCALE GENOMIC DNA]</scope>
    <source>
        <strain evidence="6">Cailab_2021Rc</strain>
        <tissue evidence="6">Muscle</tissue>
    </source>
</reference>
<organism evidence="6 7">
    <name type="scientific">Ranatra chinensis</name>
    <dbReference type="NCBI Taxonomy" id="642074"/>
    <lineage>
        <taxon>Eukaryota</taxon>
        <taxon>Metazoa</taxon>
        <taxon>Ecdysozoa</taxon>
        <taxon>Arthropoda</taxon>
        <taxon>Hexapoda</taxon>
        <taxon>Insecta</taxon>
        <taxon>Pterygota</taxon>
        <taxon>Neoptera</taxon>
        <taxon>Paraneoptera</taxon>
        <taxon>Hemiptera</taxon>
        <taxon>Heteroptera</taxon>
        <taxon>Panheteroptera</taxon>
        <taxon>Nepomorpha</taxon>
        <taxon>Nepidae</taxon>
        <taxon>Ranatrinae</taxon>
        <taxon>Ranatra</taxon>
    </lineage>
</organism>
<feature type="domain" description="EF-hand" evidence="5">
    <location>
        <begin position="71"/>
        <end position="106"/>
    </location>
</feature>
<dbReference type="Gene3D" id="1.10.238.10">
    <property type="entry name" value="EF-hand"/>
    <property type="match status" value="2"/>
</dbReference>
<evidence type="ECO:0000256" key="2">
    <source>
        <dbReference type="ARBA" id="ARBA00022737"/>
    </source>
</evidence>
<feature type="domain" description="EF-hand" evidence="5">
    <location>
        <begin position="1"/>
        <end position="28"/>
    </location>
</feature>